<comment type="subcellular location">
    <subcellularLocation>
        <location evidence="7">Cytoplasm</location>
    </subcellularLocation>
</comment>
<dbReference type="InterPro" id="IPR035476">
    <property type="entry name" value="SIS_PGI_1"/>
</dbReference>
<keyword evidence="10" id="KW-1185">Reference proteome</keyword>
<dbReference type="PROSITE" id="PS00174">
    <property type="entry name" value="P_GLUCOSE_ISOMERASE_2"/>
    <property type="match status" value="1"/>
</dbReference>
<evidence type="ECO:0000256" key="7">
    <source>
        <dbReference type="HAMAP-Rule" id="MF_00473"/>
    </source>
</evidence>
<dbReference type="CDD" id="cd05016">
    <property type="entry name" value="SIS_PGI_2"/>
    <property type="match status" value="1"/>
</dbReference>
<evidence type="ECO:0000256" key="6">
    <source>
        <dbReference type="ARBA" id="ARBA00029321"/>
    </source>
</evidence>
<protein>
    <recommendedName>
        <fullName evidence="7">Glucose-6-phosphate isomerase</fullName>
        <shortName evidence="7">GPI</shortName>
        <ecNumber evidence="7">5.3.1.9</ecNumber>
    </recommendedName>
    <alternativeName>
        <fullName evidence="7">Phosphoglucose isomerase</fullName>
        <shortName evidence="7">PGI</shortName>
    </alternativeName>
    <alternativeName>
        <fullName evidence="7">Phosphohexose isomerase</fullName>
        <shortName evidence="7">PHI</shortName>
    </alternativeName>
</protein>
<dbReference type="InterPro" id="IPR023096">
    <property type="entry name" value="G6P_Isomerase_C"/>
</dbReference>
<dbReference type="PRINTS" id="PR00662">
    <property type="entry name" value="G6PISOMERASE"/>
</dbReference>
<dbReference type="CDD" id="cd05015">
    <property type="entry name" value="SIS_PGI_1"/>
    <property type="match status" value="1"/>
</dbReference>
<dbReference type="PANTHER" id="PTHR11469">
    <property type="entry name" value="GLUCOSE-6-PHOSPHATE ISOMERASE"/>
    <property type="match status" value="1"/>
</dbReference>
<dbReference type="EMBL" id="JBEPSH010000007">
    <property type="protein sequence ID" value="MET4578642.1"/>
    <property type="molecule type" value="Genomic_DNA"/>
</dbReference>
<evidence type="ECO:0000313" key="10">
    <source>
        <dbReference type="Proteomes" id="UP001549320"/>
    </source>
</evidence>
<evidence type="ECO:0000256" key="2">
    <source>
        <dbReference type="ARBA" id="ARBA00006604"/>
    </source>
</evidence>
<name>A0ABV2QC73_9BURK</name>
<dbReference type="InterPro" id="IPR001672">
    <property type="entry name" value="G6P_Isomerase"/>
</dbReference>
<dbReference type="EC" id="5.3.1.9" evidence="7"/>
<dbReference type="NCBIfam" id="NF001211">
    <property type="entry name" value="PRK00179.1"/>
    <property type="match status" value="1"/>
</dbReference>
<keyword evidence="3 7" id="KW-0312">Gluconeogenesis</keyword>
<keyword evidence="5 7" id="KW-0413">Isomerase</keyword>
<sequence>MNWKNRLRCDETAAWPLLQAHARTFRQDASSFDLRTAFAEDDQRFERFSQDAPYVFADLSKNLIDDRAQQLLLQLARECGFEAHREALLTGEPINTAEQRAAWHTLLREPYAPGQETASTSIRAEVAASLADMLNFADAVRADSRITDVVNIGIGGSDLGPRMAAQTLRTAGATSGPRVHFVANGDGHEISELLPSLKAASTLFIVVSKTFGTAETLANAKAARQWFLADGGSDVARHFVGVTCNTSAAGEFGISRVFSIWDWVGGRYSLWSAVGLSLAVAMGSAGFRALLAGAHAMDQHFANAPLETNLPLRLALLDIWQCDFLGLSSRCVAPYHHGLRRLPAYLQQLEMESNGKGVDAHGRRLAFPTAPVVWGEAGSNGQHAFFQLLHQGPGVTPVEFIAVREPAHSLQAQHRTLLANALAQARALMIGQSSDCGHRHFPGNRPSTFLLLERMDPASLGALLALYEHRVFSSGSLWGINSFDQWGVELGKTIATDLAPRLTSGDTAGLDASTAGLLKRLGGS</sequence>
<dbReference type="RefSeq" id="WP_354446048.1">
    <property type="nucleotide sequence ID" value="NZ_JBEPSH010000007.1"/>
</dbReference>
<dbReference type="Gene3D" id="3.40.50.10490">
    <property type="entry name" value="Glucose-6-phosphate isomerase like protein, domain 1"/>
    <property type="match status" value="2"/>
</dbReference>
<comment type="function">
    <text evidence="7">Catalyzes the reversible isomerization of glucose-6-phosphate to fructose-6-phosphate.</text>
</comment>
<dbReference type="PANTHER" id="PTHR11469:SF1">
    <property type="entry name" value="GLUCOSE-6-PHOSPHATE ISOMERASE"/>
    <property type="match status" value="1"/>
</dbReference>
<dbReference type="HAMAP" id="MF_00473">
    <property type="entry name" value="G6P_isomerase"/>
    <property type="match status" value="1"/>
</dbReference>
<keyword evidence="7" id="KW-0963">Cytoplasm</keyword>
<dbReference type="InterPro" id="IPR046348">
    <property type="entry name" value="SIS_dom_sf"/>
</dbReference>
<evidence type="ECO:0000256" key="3">
    <source>
        <dbReference type="ARBA" id="ARBA00022432"/>
    </source>
</evidence>
<accession>A0ABV2QC73</accession>
<comment type="catalytic activity">
    <reaction evidence="6 7 8">
        <text>alpha-D-glucose 6-phosphate = beta-D-fructose 6-phosphate</text>
        <dbReference type="Rhea" id="RHEA:11816"/>
        <dbReference type="ChEBI" id="CHEBI:57634"/>
        <dbReference type="ChEBI" id="CHEBI:58225"/>
        <dbReference type="EC" id="5.3.1.9"/>
    </reaction>
</comment>
<dbReference type="PROSITE" id="PS51463">
    <property type="entry name" value="P_GLUCOSE_ISOMERASE_3"/>
    <property type="match status" value="1"/>
</dbReference>
<dbReference type="Pfam" id="PF00342">
    <property type="entry name" value="PGI"/>
    <property type="match status" value="1"/>
</dbReference>
<organism evidence="9 10">
    <name type="scientific">Ottowia thiooxydans</name>
    <dbReference type="NCBI Taxonomy" id="219182"/>
    <lineage>
        <taxon>Bacteria</taxon>
        <taxon>Pseudomonadati</taxon>
        <taxon>Pseudomonadota</taxon>
        <taxon>Betaproteobacteria</taxon>
        <taxon>Burkholderiales</taxon>
        <taxon>Comamonadaceae</taxon>
        <taxon>Ottowia</taxon>
    </lineage>
</organism>
<evidence type="ECO:0000256" key="4">
    <source>
        <dbReference type="ARBA" id="ARBA00023152"/>
    </source>
</evidence>
<evidence type="ECO:0000256" key="8">
    <source>
        <dbReference type="RuleBase" id="RU000612"/>
    </source>
</evidence>
<reference evidence="9 10" key="1">
    <citation type="submission" date="2024-06" db="EMBL/GenBank/DDBJ databases">
        <title>Sorghum-associated microbial communities from plants grown in Nebraska, USA.</title>
        <authorList>
            <person name="Schachtman D."/>
        </authorList>
    </citation>
    <scope>NUCLEOTIDE SEQUENCE [LARGE SCALE GENOMIC DNA]</scope>
    <source>
        <strain evidence="9 10">2709</strain>
    </source>
</reference>
<evidence type="ECO:0000256" key="5">
    <source>
        <dbReference type="ARBA" id="ARBA00023235"/>
    </source>
</evidence>
<dbReference type="InterPro" id="IPR018189">
    <property type="entry name" value="Phosphoglucose_isomerase_CS"/>
</dbReference>
<dbReference type="PROSITE" id="PS00765">
    <property type="entry name" value="P_GLUCOSE_ISOMERASE_1"/>
    <property type="match status" value="1"/>
</dbReference>
<comment type="pathway">
    <text evidence="1 7 8">Carbohydrate degradation; glycolysis; D-glyceraldehyde 3-phosphate and glycerone phosphate from D-glucose: step 2/4.</text>
</comment>
<feature type="active site" evidence="7">
    <location>
        <position position="383"/>
    </location>
</feature>
<dbReference type="GO" id="GO:0004347">
    <property type="term" value="F:glucose-6-phosphate isomerase activity"/>
    <property type="evidence" value="ECO:0007669"/>
    <property type="project" value="UniProtKB-EC"/>
</dbReference>
<comment type="caution">
    <text evidence="9">The sequence shown here is derived from an EMBL/GenBank/DDBJ whole genome shotgun (WGS) entry which is preliminary data.</text>
</comment>
<dbReference type="SUPFAM" id="SSF53697">
    <property type="entry name" value="SIS domain"/>
    <property type="match status" value="1"/>
</dbReference>
<dbReference type="Gene3D" id="1.10.1390.10">
    <property type="match status" value="1"/>
</dbReference>
<dbReference type="InterPro" id="IPR035482">
    <property type="entry name" value="SIS_PGI_2"/>
</dbReference>
<proteinExistence type="inferred from homology"/>
<dbReference type="Proteomes" id="UP001549320">
    <property type="component" value="Unassembled WGS sequence"/>
</dbReference>
<evidence type="ECO:0000256" key="1">
    <source>
        <dbReference type="ARBA" id="ARBA00004926"/>
    </source>
</evidence>
<keyword evidence="4 7" id="KW-0324">Glycolysis</keyword>
<evidence type="ECO:0000313" key="9">
    <source>
        <dbReference type="EMBL" id="MET4578642.1"/>
    </source>
</evidence>
<comment type="pathway">
    <text evidence="7">Carbohydrate biosynthesis; gluconeogenesis.</text>
</comment>
<comment type="similarity">
    <text evidence="2 7 8">Belongs to the GPI family.</text>
</comment>
<gene>
    <name evidence="7" type="primary">pgi</name>
    <name evidence="9" type="ORF">ABIE13_003758</name>
</gene>
<feature type="active site" description="Proton donor" evidence="7">
    <location>
        <position position="352"/>
    </location>
</feature>
<feature type="active site" evidence="7">
    <location>
        <position position="492"/>
    </location>
</feature>